<reference evidence="3" key="1">
    <citation type="journal article" date="2019" name="Int. J. Syst. Evol. Microbiol.">
        <title>The Global Catalogue of Microorganisms (GCM) 10K type strain sequencing project: providing services to taxonomists for standard genome sequencing and annotation.</title>
        <authorList>
            <consortium name="The Broad Institute Genomics Platform"/>
            <consortium name="The Broad Institute Genome Sequencing Center for Infectious Disease"/>
            <person name="Wu L."/>
            <person name="Ma J."/>
        </authorList>
    </citation>
    <scope>NUCLEOTIDE SEQUENCE [LARGE SCALE GENOMIC DNA]</scope>
    <source>
        <strain evidence="3">JCM 31920</strain>
    </source>
</reference>
<dbReference type="InterPro" id="IPR006626">
    <property type="entry name" value="PbH1"/>
</dbReference>
<dbReference type="RefSeq" id="WP_345030527.1">
    <property type="nucleotide sequence ID" value="NZ_BAABEY010000026.1"/>
</dbReference>
<dbReference type="NCBIfam" id="TIGR01451">
    <property type="entry name" value="B_ant_repeat"/>
    <property type="match status" value="1"/>
</dbReference>
<keyword evidence="1" id="KW-0732">Signal</keyword>
<dbReference type="InterPro" id="IPR047589">
    <property type="entry name" value="DUF11_rpt"/>
</dbReference>
<evidence type="ECO:0000313" key="3">
    <source>
        <dbReference type="Proteomes" id="UP001501508"/>
    </source>
</evidence>
<gene>
    <name evidence="2" type="ORF">GCM10023091_29400</name>
</gene>
<name>A0ABP8M192_9BACT</name>
<dbReference type="Pfam" id="PF17963">
    <property type="entry name" value="Big_9"/>
    <property type="match status" value="2"/>
</dbReference>
<dbReference type="Gene3D" id="2.160.20.10">
    <property type="entry name" value="Single-stranded right-handed beta-helix, Pectin lyase-like"/>
    <property type="match status" value="1"/>
</dbReference>
<organism evidence="2 3">
    <name type="scientific">Ravibacter arvi</name>
    <dbReference type="NCBI Taxonomy" id="2051041"/>
    <lineage>
        <taxon>Bacteria</taxon>
        <taxon>Pseudomonadati</taxon>
        <taxon>Bacteroidota</taxon>
        <taxon>Cytophagia</taxon>
        <taxon>Cytophagales</taxon>
        <taxon>Spirosomataceae</taxon>
        <taxon>Ravibacter</taxon>
    </lineage>
</organism>
<dbReference type="EMBL" id="BAABEY010000026">
    <property type="protein sequence ID" value="GAA4442475.1"/>
    <property type="molecule type" value="Genomic_DNA"/>
</dbReference>
<sequence>MKSCYTPAIAGFLLFLTLLNPVRAQTLILPDTPVKEDFNTMANGLALPANWKVSVAGQGSTATWATGLTNVAQTSNSGSPVTGGSYNWGTTTGADRAVGFLSSSGYASPNAVMACFRNTTGAAVTTLTVSFSVERYRVNTSVFSLGFSSSTDGSVWTERSAGNISPGLFMSGAPEYTFDTPATIVKTVTLTGLNIADNADIYLRWLFTDAAPSTAQGLGLDNVSVAAGPPKAVISSTLTDILKTNNPPLDQVNPGDELTYRTAIRNRGTGDATDVVLTEPAPVNTTLIAGSVKTSALARDEVYATSIDTPLSGQNVLSNDYGIPAPAVLSFGPVGDKTATAAGGSGSSDNGGTVALNADGTLVYTPPAGFSGNDRFGYIAGNGNLPDNDAVVTVSVGSTPAANADTYNVVGNVPVSPGSTAGVLSNDTGGGLLVTAVNGNAADVGAALVTGAGGNLTVNTDGSFTYNPAPGFNGSDSFTYTADNGFSAPASATVTLNIAGVVWFVNNNAASNGDGRLGSPFKLITNVTGTAAGQTIFLYESAAGYTGSINLLPAQKLVGQDASESLQTITGLTPDAAYSAQFPAMNSGNGVTVSLTSANADIITLAGGNTIRGLTVGNAGTGKKITGNTFGTLTLGNAALPDVILNGTGQALDLQTGTLTGGLLSLTTTGSAGQGISINSVGGSFHFGATSVSGSATQGILISGASAIVPTFGATTVSSGTDGVSIQGNTGNVTFGSLGITTANGIGLLGTNNTGQVIVTNGTSGINATGGAALNLSQSSGTSTVDLKFSGLTSAGGVNGIHLGNIAGTISAGSGSLTGTGTTFNVNGGTASITYGGNITQTNNAQLVRIEGGHQTGTITFNTGTLSATNGTGLQFDNADGVYNFSGTTTLNGGDAGIDLINGTSGTFVFGSNTTITNPSGTAFNLSGITASNASVTYNGAITDNTGYAVDIDNHDANNVTFQTGSITSTANGIRVQNCGGGAINFNSPTKSLTTAANPAVTLNANTGGTINFGTGGLTINTTSGTGFSATGGGTVNVTGTGNSIVSTTGTALNVNATVIGSDNLNFQSISSNGAANGILLTSTGSVGGLTVTGTGTTPGSGGTIQNCQQRGARFVSADKINLSNMNFTNNGTANIDPPGTAGNALGGTNTNVAAGIDFQGVSNVSLTGVAISGGKQIGLNGKNVSNFSMSNSSVKNAGDENLEDGVQLTELSGNCMVSNCEFSGNFHRQFEIQNSGGNLVLNMTGSTFDRLTYLSTSAQGVLISGHGTAVINASVKSSVFRKNFGSGFYGQSIDNANVTITLGSNGTASVPAEGNTFTDNSLGFQLLSDNASNFTFNVGNNTYTVSPVVTSGSTPFSVRKGTNATGRMTGRMGYNTIGNSTALSGNNCAGCNGISFTNEGLSGGMNVTVNNNTIQHINQRGIEAILQLNDQMSMTVTDNIFLTKDSGSGHAIFMQSGTDDSDSGDLCADIRGNNISGTWDLVSGNIRLRMFPIPAAGSNDSFRVRNAAGVSAPDIVAYLNANNTNAMASATTPSAFIGGSAPCP</sequence>
<dbReference type="InterPro" id="IPR012334">
    <property type="entry name" value="Pectin_lyas_fold"/>
</dbReference>
<dbReference type="Proteomes" id="UP001501508">
    <property type="component" value="Unassembled WGS sequence"/>
</dbReference>
<evidence type="ECO:0000313" key="2">
    <source>
        <dbReference type="EMBL" id="GAA4442475.1"/>
    </source>
</evidence>
<evidence type="ECO:0000256" key="1">
    <source>
        <dbReference type="SAM" id="SignalP"/>
    </source>
</evidence>
<dbReference type="Gene3D" id="2.60.40.3440">
    <property type="match status" value="2"/>
</dbReference>
<proteinExistence type="predicted"/>
<comment type="caution">
    <text evidence="2">The sequence shown here is derived from an EMBL/GenBank/DDBJ whole genome shotgun (WGS) entry which is preliminary data.</text>
</comment>
<accession>A0ABP8M192</accession>
<feature type="signal peptide" evidence="1">
    <location>
        <begin position="1"/>
        <end position="24"/>
    </location>
</feature>
<evidence type="ECO:0008006" key="4">
    <source>
        <dbReference type="Google" id="ProtNLM"/>
    </source>
</evidence>
<dbReference type="SUPFAM" id="SSF51126">
    <property type="entry name" value="Pectin lyase-like"/>
    <property type="match status" value="1"/>
</dbReference>
<dbReference type="SMART" id="SM00710">
    <property type="entry name" value="PbH1"/>
    <property type="match status" value="10"/>
</dbReference>
<protein>
    <recommendedName>
        <fullName evidence="4">DUF11 domain-containing protein</fullName>
    </recommendedName>
</protein>
<dbReference type="InterPro" id="IPR011050">
    <property type="entry name" value="Pectin_lyase_fold/virulence"/>
</dbReference>
<feature type="chain" id="PRO_5046809345" description="DUF11 domain-containing protein" evidence="1">
    <location>
        <begin position="25"/>
        <end position="1545"/>
    </location>
</feature>
<keyword evidence="3" id="KW-1185">Reference proteome</keyword>